<reference evidence="3 4" key="1">
    <citation type="submission" date="2020-01" db="EMBL/GenBank/DDBJ databases">
        <authorList>
            <person name="Lee S.D."/>
        </authorList>
    </citation>
    <scope>NUCLEOTIDE SEQUENCE [LARGE SCALE GENOMIC DNA]</scope>
    <source>
        <strain evidence="3 4">SAP-35</strain>
    </source>
</reference>
<evidence type="ECO:0000313" key="4">
    <source>
        <dbReference type="Proteomes" id="UP000666369"/>
    </source>
</evidence>
<evidence type="ECO:0008006" key="5">
    <source>
        <dbReference type="Google" id="ProtNLM"/>
    </source>
</evidence>
<gene>
    <name evidence="3" type="ORF">GW587_05115</name>
</gene>
<evidence type="ECO:0000256" key="1">
    <source>
        <dbReference type="SAM" id="MobiDB-lite"/>
    </source>
</evidence>
<feature type="chain" id="PRO_5047189607" description="DUF3300 domain-containing protein" evidence="2">
    <location>
        <begin position="20"/>
        <end position="167"/>
    </location>
</feature>
<reference evidence="4" key="2">
    <citation type="submission" date="2023-07" db="EMBL/GenBank/DDBJ databases">
        <title>Duganella aceri sp. nov., isolated from tree sap.</title>
        <authorList>
            <person name="Kim I.S."/>
        </authorList>
    </citation>
    <scope>NUCLEOTIDE SEQUENCE [LARGE SCALE GENOMIC DNA]</scope>
    <source>
        <strain evidence="4">SAP-35</strain>
    </source>
</reference>
<sequence>MKAKILAASLLALSSTAFASDVAMSVSVGQPGFYGRIDIGGYPQPQVVYAQPVLVQRPVRYVESAPIYLRVPPGHRKHWSRHCGYYNACGQRVLFVQDGWYTNNYAPHYRANHGHGGRGPEHHGRPDDRRDHHRDDHRGPGPDRGHGDHRGDRGDNHGDHRGPGRRD</sequence>
<proteinExistence type="predicted"/>
<dbReference type="Proteomes" id="UP000666369">
    <property type="component" value="Unassembled WGS sequence"/>
</dbReference>
<accession>A0ABX0FGE2</accession>
<evidence type="ECO:0000256" key="2">
    <source>
        <dbReference type="SAM" id="SignalP"/>
    </source>
</evidence>
<feature type="signal peptide" evidence="2">
    <location>
        <begin position="1"/>
        <end position="19"/>
    </location>
</feature>
<protein>
    <recommendedName>
        <fullName evidence="5">DUF3300 domain-containing protein</fullName>
    </recommendedName>
</protein>
<keyword evidence="2" id="KW-0732">Signal</keyword>
<keyword evidence="4" id="KW-1185">Reference proteome</keyword>
<dbReference type="RefSeq" id="WP_166099428.1">
    <property type="nucleotide sequence ID" value="NZ_JAADJT010000002.1"/>
</dbReference>
<organism evidence="3 4">
    <name type="scientific">Duganella aceris</name>
    <dbReference type="NCBI Taxonomy" id="2703883"/>
    <lineage>
        <taxon>Bacteria</taxon>
        <taxon>Pseudomonadati</taxon>
        <taxon>Pseudomonadota</taxon>
        <taxon>Betaproteobacteria</taxon>
        <taxon>Burkholderiales</taxon>
        <taxon>Oxalobacteraceae</taxon>
        <taxon>Telluria group</taxon>
        <taxon>Duganella</taxon>
    </lineage>
</organism>
<comment type="caution">
    <text evidence="3">The sequence shown here is derived from an EMBL/GenBank/DDBJ whole genome shotgun (WGS) entry which is preliminary data.</text>
</comment>
<feature type="region of interest" description="Disordered" evidence="1">
    <location>
        <begin position="111"/>
        <end position="167"/>
    </location>
</feature>
<dbReference type="EMBL" id="JAADJT010000002">
    <property type="protein sequence ID" value="NGZ83637.1"/>
    <property type="molecule type" value="Genomic_DNA"/>
</dbReference>
<name>A0ABX0FGE2_9BURK</name>
<feature type="compositionally biased region" description="Basic and acidic residues" evidence="1">
    <location>
        <begin position="118"/>
        <end position="167"/>
    </location>
</feature>
<evidence type="ECO:0000313" key="3">
    <source>
        <dbReference type="EMBL" id="NGZ83637.1"/>
    </source>
</evidence>